<proteinExistence type="predicted"/>
<dbReference type="OrthoDB" id="2013972at2759"/>
<dbReference type="Proteomes" id="UP000184330">
    <property type="component" value="Unassembled WGS sequence"/>
</dbReference>
<feature type="compositionally biased region" description="Basic and acidic residues" evidence="1">
    <location>
        <begin position="1"/>
        <end position="15"/>
    </location>
</feature>
<evidence type="ECO:0000313" key="2">
    <source>
        <dbReference type="EMBL" id="CZR52685.1"/>
    </source>
</evidence>
<organism evidence="2 3">
    <name type="scientific">Phialocephala subalpina</name>
    <dbReference type="NCBI Taxonomy" id="576137"/>
    <lineage>
        <taxon>Eukaryota</taxon>
        <taxon>Fungi</taxon>
        <taxon>Dikarya</taxon>
        <taxon>Ascomycota</taxon>
        <taxon>Pezizomycotina</taxon>
        <taxon>Leotiomycetes</taxon>
        <taxon>Helotiales</taxon>
        <taxon>Mollisiaceae</taxon>
        <taxon>Phialocephala</taxon>
        <taxon>Phialocephala fortinii species complex</taxon>
    </lineage>
</organism>
<dbReference type="STRING" id="576137.A0A1L7WIT9"/>
<reference evidence="2 3" key="1">
    <citation type="submission" date="2016-03" db="EMBL/GenBank/DDBJ databases">
        <authorList>
            <person name="Ploux O."/>
        </authorList>
    </citation>
    <scope>NUCLEOTIDE SEQUENCE [LARGE SCALE GENOMIC DNA]</scope>
    <source>
        <strain evidence="2 3">UAMH 11012</strain>
    </source>
</reference>
<accession>A0A1L7WIT9</accession>
<dbReference type="Pfam" id="PF13489">
    <property type="entry name" value="Methyltransf_23"/>
    <property type="match status" value="1"/>
</dbReference>
<dbReference type="CDD" id="cd02440">
    <property type="entry name" value="AdoMet_MTases"/>
    <property type="match status" value="1"/>
</dbReference>
<sequence>MARNEKPKESSKVDGESQEIIAKPGSNEEVLSISQSGINVVSAFKSRMTSGTDVEKTGRPCHEFKKGTNEYTAAQALGTDLSAIQPIDVPPSCRFQVADAEDEWTFPNKFDMIHGQALLPCFKDPKIVLRHAFKALAPGGYLEMHDGTFHSSLGSIGLKVMGALGREVEVAKAFLQSVKEELERNQVYAYLPV</sequence>
<keyword evidence="3" id="KW-1185">Reference proteome</keyword>
<feature type="region of interest" description="Disordered" evidence="1">
    <location>
        <begin position="1"/>
        <end position="26"/>
    </location>
</feature>
<dbReference type="SUPFAM" id="SSF53335">
    <property type="entry name" value="S-adenosyl-L-methionine-dependent methyltransferases"/>
    <property type="match status" value="1"/>
</dbReference>
<dbReference type="Gene3D" id="3.40.50.150">
    <property type="entry name" value="Vaccinia Virus protein VP39"/>
    <property type="match status" value="1"/>
</dbReference>
<evidence type="ECO:0000256" key="1">
    <source>
        <dbReference type="SAM" id="MobiDB-lite"/>
    </source>
</evidence>
<evidence type="ECO:0000313" key="3">
    <source>
        <dbReference type="Proteomes" id="UP000184330"/>
    </source>
</evidence>
<gene>
    <name evidence="2" type="ORF">PAC_02562</name>
</gene>
<dbReference type="EMBL" id="FJOG01000003">
    <property type="protein sequence ID" value="CZR52685.1"/>
    <property type="molecule type" value="Genomic_DNA"/>
</dbReference>
<dbReference type="AlphaFoldDB" id="A0A1L7WIT9"/>
<name>A0A1L7WIT9_9HELO</name>
<protein>
    <submittedName>
        <fullName evidence="2">Uncharacterized protein</fullName>
    </submittedName>
</protein>
<dbReference type="InterPro" id="IPR029063">
    <property type="entry name" value="SAM-dependent_MTases_sf"/>
</dbReference>